<dbReference type="EMBL" id="JANPWB010000005">
    <property type="protein sequence ID" value="KAJ1190542.1"/>
    <property type="molecule type" value="Genomic_DNA"/>
</dbReference>
<sequence length="67" mass="7520">MSEKRCSRSRANSVSGCLDDRGPGVGNANPDFQTLGHMKREDGPNEEEEDADPGCCETERETEYEYY</sequence>
<accession>A0AAV7UP53</accession>
<dbReference type="Proteomes" id="UP001066276">
    <property type="component" value="Chromosome 3_1"/>
</dbReference>
<feature type="region of interest" description="Disordered" evidence="1">
    <location>
        <begin position="1"/>
        <end position="67"/>
    </location>
</feature>
<evidence type="ECO:0000313" key="2">
    <source>
        <dbReference type="EMBL" id="KAJ1190542.1"/>
    </source>
</evidence>
<dbReference type="AlphaFoldDB" id="A0AAV7UP53"/>
<evidence type="ECO:0000256" key="1">
    <source>
        <dbReference type="SAM" id="MobiDB-lite"/>
    </source>
</evidence>
<feature type="compositionally biased region" description="Basic and acidic residues" evidence="1">
    <location>
        <begin position="57"/>
        <end position="67"/>
    </location>
</feature>
<name>A0AAV7UP53_PLEWA</name>
<keyword evidence="3" id="KW-1185">Reference proteome</keyword>
<comment type="caution">
    <text evidence="2">The sequence shown here is derived from an EMBL/GenBank/DDBJ whole genome shotgun (WGS) entry which is preliminary data.</text>
</comment>
<organism evidence="2 3">
    <name type="scientific">Pleurodeles waltl</name>
    <name type="common">Iberian ribbed newt</name>
    <dbReference type="NCBI Taxonomy" id="8319"/>
    <lineage>
        <taxon>Eukaryota</taxon>
        <taxon>Metazoa</taxon>
        <taxon>Chordata</taxon>
        <taxon>Craniata</taxon>
        <taxon>Vertebrata</taxon>
        <taxon>Euteleostomi</taxon>
        <taxon>Amphibia</taxon>
        <taxon>Batrachia</taxon>
        <taxon>Caudata</taxon>
        <taxon>Salamandroidea</taxon>
        <taxon>Salamandridae</taxon>
        <taxon>Pleurodelinae</taxon>
        <taxon>Pleurodeles</taxon>
    </lineage>
</organism>
<evidence type="ECO:0000313" key="3">
    <source>
        <dbReference type="Proteomes" id="UP001066276"/>
    </source>
</evidence>
<protein>
    <submittedName>
        <fullName evidence="2">Uncharacterized protein</fullName>
    </submittedName>
</protein>
<proteinExistence type="predicted"/>
<reference evidence="2" key="1">
    <citation type="journal article" date="2022" name="bioRxiv">
        <title>Sequencing and chromosome-scale assembly of the giantPleurodeles waltlgenome.</title>
        <authorList>
            <person name="Brown T."/>
            <person name="Elewa A."/>
            <person name="Iarovenko S."/>
            <person name="Subramanian E."/>
            <person name="Araus A.J."/>
            <person name="Petzold A."/>
            <person name="Susuki M."/>
            <person name="Suzuki K.-i.T."/>
            <person name="Hayashi T."/>
            <person name="Toyoda A."/>
            <person name="Oliveira C."/>
            <person name="Osipova E."/>
            <person name="Leigh N.D."/>
            <person name="Simon A."/>
            <person name="Yun M.H."/>
        </authorList>
    </citation>
    <scope>NUCLEOTIDE SEQUENCE</scope>
    <source>
        <strain evidence="2">20211129_DDA</strain>
        <tissue evidence="2">Liver</tissue>
    </source>
</reference>
<gene>
    <name evidence="2" type="ORF">NDU88_007280</name>
</gene>